<feature type="region of interest" description="Disordered" evidence="2">
    <location>
        <begin position="23"/>
        <end position="54"/>
    </location>
</feature>
<feature type="compositionally biased region" description="Basic and acidic residues" evidence="2">
    <location>
        <begin position="37"/>
        <end position="54"/>
    </location>
</feature>
<dbReference type="EMBL" id="BKCJ010008531">
    <property type="protein sequence ID" value="GEU82697.1"/>
    <property type="molecule type" value="Genomic_DNA"/>
</dbReference>
<keyword evidence="1" id="KW-0863">Zinc-finger</keyword>
<sequence>MFDNVYKRVNTFVAMDSEVMKGSKKTQAGVTKGSSKRARDEIEQESTKRQRLEKEDDTAELKRCLEIVPKDDDDVTIEATPLSSKFPTIVDYKIYKEGKKSYFKIIRADGNLQNYLTFGTMFKNFNREDLEVLKSIVKEIFKKTKPVNDMDNLLFQTLKTMFEHQVKDNIWKYQQWVVKVYNLKLYDSYGVYYVTIQNMVYYLLRWLMIFLDKSGGRLMKDIYLHEVFGYIPLMKTKILIKKLEDSEGGHQVYRRIVRIKGLYRVTTAQNPGMPYCISFHWIDLELPNEWYKSQLLELYLTLNQAERVSFLKKHKQNNKNHSGKTIVSKLQREPEAEAILANQLLCNLTCYSEQMRIREIQMTMLQICKTRTFALRDKPNSFFALEGKPPRRGLNPRPLACSNNLSKSAVHLRQLFISTPVHFFFSHLLHKLIISTGYELRLNCYRNNKAMAETVASSASVTSPFGIYISGLVLDKPLSFFYVIPGVPISIGLRPICNDEKLNDFVQILYKNDCHLYMYTEHQGYDVLEMTNDDRHYNDKSDSDIEDVEKDDMWLNKLVGKGRFIGEIEDPIPALMGRFFVEQNDLDENFVEPKYKLWYTQDDTYKLLVKCGRDVSAGKCAGKRGKKQVQIDDSLDKDKGKVGEGSSDKDLGKGSVGGSSDKGKRKLASWLEGCRKVIGLDGYFLTHTCKGRLRTAMGRDANNQMFHIAWVVVGVENKNNWTWFLSLLSDDLNLNDGAGLTVISYGHKSIDSVLDTSMQTSRKNRVVCNSKDYFREHQLAVRMSSFFKLWKKSKHQMKLLTLGWLIETQTPGVEHTLNWVVFASGFQEVEVRRQDEVFSVNIHLKKCACKMRELTRLPCVHVVAGPIPGTEVVEEINLPKPLSPGERKLPGRPRKRRMRHPLEYDHEISRVGRVMHCHREDPVMPPSSSGNKRKEPHVKKKSSQVNESSGSKNNLTPEHAIIMDKEAFVEMVRTDAENKTKDEEMWRQAYDEEKYWEEYASKFKDWEFREEQENRIGIILSVDDEHIIRNKEPVNLAEQTHVIAFASSAPIDQFPETSQDLSIEKAGSSAPVDQFPETPQDPKRRLTKEKRKQIQNNHYLLRSNTKIERDQKGLQISKLKNLNLMQMAHDLLLRKLLMLVIDCFRMNV</sequence>
<evidence type="ECO:0000259" key="3">
    <source>
        <dbReference type="PROSITE" id="PS50966"/>
    </source>
</evidence>
<dbReference type="Pfam" id="PF10551">
    <property type="entry name" value="MULE"/>
    <property type="match status" value="1"/>
</dbReference>
<evidence type="ECO:0000256" key="1">
    <source>
        <dbReference type="PROSITE-ProRule" id="PRU00325"/>
    </source>
</evidence>
<name>A0A6L2NB19_TANCI</name>
<feature type="compositionally biased region" description="Basic residues" evidence="2">
    <location>
        <begin position="890"/>
        <end position="899"/>
    </location>
</feature>
<dbReference type="InterPro" id="IPR018289">
    <property type="entry name" value="MULE_transposase_dom"/>
</dbReference>
<dbReference type="GO" id="GO:0008270">
    <property type="term" value="F:zinc ion binding"/>
    <property type="evidence" value="ECO:0007669"/>
    <property type="project" value="UniProtKB-KW"/>
</dbReference>
<proteinExistence type="predicted"/>
<feature type="compositionally biased region" description="Basic and acidic residues" evidence="2">
    <location>
        <begin position="634"/>
        <end position="652"/>
    </location>
</feature>
<feature type="compositionally biased region" description="Polar residues" evidence="2">
    <location>
        <begin position="943"/>
        <end position="956"/>
    </location>
</feature>
<comment type="caution">
    <text evidence="4">The sequence shown here is derived from an EMBL/GenBank/DDBJ whole genome shotgun (WGS) entry which is preliminary data.</text>
</comment>
<accession>A0A6L2NB19</accession>
<dbReference type="PANTHER" id="PTHR31973">
    <property type="entry name" value="POLYPROTEIN, PUTATIVE-RELATED"/>
    <property type="match status" value="1"/>
</dbReference>
<dbReference type="AlphaFoldDB" id="A0A6L2NB19"/>
<feature type="region of interest" description="Disordered" evidence="2">
    <location>
        <begin position="880"/>
        <end position="899"/>
    </location>
</feature>
<organism evidence="4">
    <name type="scientific">Tanacetum cinerariifolium</name>
    <name type="common">Dalmatian daisy</name>
    <name type="synonym">Chrysanthemum cinerariifolium</name>
    <dbReference type="NCBI Taxonomy" id="118510"/>
    <lineage>
        <taxon>Eukaryota</taxon>
        <taxon>Viridiplantae</taxon>
        <taxon>Streptophyta</taxon>
        <taxon>Embryophyta</taxon>
        <taxon>Tracheophyta</taxon>
        <taxon>Spermatophyta</taxon>
        <taxon>Magnoliopsida</taxon>
        <taxon>eudicotyledons</taxon>
        <taxon>Gunneridae</taxon>
        <taxon>Pentapetalae</taxon>
        <taxon>asterids</taxon>
        <taxon>campanulids</taxon>
        <taxon>Asterales</taxon>
        <taxon>Asteraceae</taxon>
        <taxon>Asteroideae</taxon>
        <taxon>Anthemideae</taxon>
        <taxon>Anthemidinae</taxon>
        <taxon>Tanacetum</taxon>
    </lineage>
</organism>
<keyword evidence="1" id="KW-0479">Metal-binding</keyword>
<dbReference type="PROSITE" id="PS50966">
    <property type="entry name" value="ZF_SWIM"/>
    <property type="match status" value="1"/>
</dbReference>
<keyword evidence="1" id="KW-0862">Zinc</keyword>
<feature type="region of interest" description="Disordered" evidence="2">
    <location>
        <begin position="632"/>
        <end position="663"/>
    </location>
</feature>
<evidence type="ECO:0000256" key="2">
    <source>
        <dbReference type="SAM" id="MobiDB-lite"/>
    </source>
</evidence>
<feature type="region of interest" description="Disordered" evidence="2">
    <location>
        <begin position="919"/>
        <end position="957"/>
    </location>
</feature>
<dbReference type="PANTHER" id="PTHR31973:SF187">
    <property type="entry name" value="MUTATOR TRANSPOSASE MUDRA PROTEIN"/>
    <property type="match status" value="1"/>
</dbReference>
<feature type="region of interest" description="Disordered" evidence="2">
    <location>
        <begin position="1057"/>
        <end position="1091"/>
    </location>
</feature>
<evidence type="ECO:0000313" key="4">
    <source>
        <dbReference type="EMBL" id="GEU82697.1"/>
    </source>
</evidence>
<feature type="domain" description="SWIM-type" evidence="3">
    <location>
        <begin position="838"/>
        <end position="870"/>
    </location>
</feature>
<gene>
    <name evidence="4" type="ORF">Tci_054675</name>
</gene>
<protein>
    <submittedName>
        <fullName evidence="4">Transposon protein, putative, Mutator sub-class</fullName>
    </submittedName>
</protein>
<reference evidence="4" key="1">
    <citation type="journal article" date="2019" name="Sci. Rep.">
        <title>Draft genome of Tanacetum cinerariifolium, the natural source of mosquito coil.</title>
        <authorList>
            <person name="Yamashiro T."/>
            <person name="Shiraishi A."/>
            <person name="Satake H."/>
            <person name="Nakayama K."/>
        </authorList>
    </citation>
    <scope>NUCLEOTIDE SEQUENCE</scope>
</reference>
<dbReference type="InterPro" id="IPR007527">
    <property type="entry name" value="Znf_SWIM"/>
</dbReference>